<dbReference type="STRING" id="1384054.N790_05370"/>
<dbReference type="Proteomes" id="UP000029392">
    <property type="component" value="Unassembled WGS sequence"/>
</dbReference>
<dbReference type="PATRIC" id="fig|1384054.3.peg.1062"/>
<feature type="domain" description="ATP-grasp" evidence="2">
    <location>
        <begin position="120"/>
        <end position="325"/>
    </location>
</feature>
<comment type="caution">
    <text evidence="3">The sequence shown here is derived from an EMBL/GenBank/DDBJ whole genome shotgun (WGS) entry which is preliminary data.</text>
</comment>
<dbReference type="SUPFAM" id="SSF56059">
    <property type="entry name" value="Glutathione synthetase ATP-binding domain-like"/>
    <property type="match status" value="1"/>
</dbReference>
<dbReference type="RefSeq" id="WP_052385725.1">
    <property type="nucleotide sequence ID" value="NZ_AVCH01000123.1"/>
</dbReference>
<dbReference type="GO" id="GO:0046872">
    <property type="term" value="F:metal ion binding"/>
    <property type="evidence" value="ECO:0007669"/>
    <property type="project" value="InterPro"/>
</dbReference>
<organism evidence="3 4">
    <name type="scientific">Arenimonas malthae CC-JY-1</name>
    <dbReference type="NCBI Taxonomy" id="1384054"/>
    <lineage>
        <taxon>Bacteria</taxon>
        <taxon>Pseudomonadati</taxon>
        <taxon>Pseudomonadota</taxon>
        <taxon>Gammaproteobacteria</taxon>
        <taxon>Lysobacterales</taxon>
        <taxon>Lysobacteraceae</taxon>
        <taxon>Arenimonas</taxon>
    </lineage>
</organism>
<name>A0A091BYK1_9GAMM</name>
<evidence type="ECO:0000259" key="2">
    <source>
        <dbReference type="PROSITE" id="PS50975"/>
    </source>
</evidence>
<gene>
    <name evidence="3" type="ORF">N790_05370</name>
</gene>
<dbReference type="EMBL" id="AVCH01000123">
    <property type="protein sequence ID" value="KFN49410.1"/>
    <property type="molecule type" value="Genomic_DNA"/>
</dbReference>
<proteinExistence type="predicted"/>
<keyword evidence="1" id="KW-0547">Nucleotide-binding</keyword>
<keyword evidence="1" id="KW-0067">ATP-binding</keyword>
<dbReference type="AlphaFoldDB" id="A0A091BYK1"/>
<evidence type="ECO:0000313" key="4">
    <source>
        <dbReference type="Proteomes" id="UP000029392"/>
    </source>
</evidence>
<dbReference type="InterPro" id="IPR011761">
    <property type="entry name" value="ATP-grasp"/>
</dbReference>
<keyword evidence="4" id="KW-1185">Reference proteome</keyword>
<protein>
    <recommendedName>
        <fullName evidence="2">ATP-grasp domain-containing protein</fullName>
    </recommendedName>
</protein>
<dbReference type="PROSITE" id="PS50975">
    <property type="entry name" value="ATP_GRASP"/>
    <property type="match status" value="1"/>
</dbReference>
<evidence type="ECO:0000313" key="3">
    <source>
        <dbReference type="EMBL" id="KFN49410.1"/>
    </source>
</evidence>
<evidence type="ECO:0000256" key="1">
    <source>
        <dbReference type="PROSITE-ProRule" id="PRU00409"/>
    </source>
</evidence>
<accession>A0A091BYK1</accession>
<dbReference type="OrthoDB" id="5297883at2"/>
<dbReference type="eggNOG" id="COG0189">
    <property type="taxonomic scope" value="Bacteria"/>
</dbReference>
<sequence length="343" mass="38211">MNATRTPLPLMFGIPDDGMAQIYFQPGKPGPQVSFPGNLNFVGYLDRSRGPWFQPIYCGPRLTTTVDEVEPGRPLVNAVTEPHRCSVALRTIEAVVAKTQANCFNHPAAIQGTRRDLVSERLAGIDGLCMPRTLRLRIDEPAELGEAIARAGLAWPLLLRVAGDHGGKDLTKVDRPEDLRAALRDLPWGGRPIYVTEFVDFRGDDGLYRKMRLVVVGREVFLRHHIPAADWLVHADSRVPRAELLERELQELEGFDQGLLPLLRDRVLAIADALGLDYFGIDASLLPDGRLLVFEANATMNVLHDSNPQEPRWAGVIARIRRSLESLLENPGRWRHAPAGTRQ</sequence>
<reference evidence="3 4" key="1">
    <citation type="submission" date="2013-09" db="EMBL/GenBank/DDBJ databases">
        <title>Genome sequencing of Arenimonas malthae.</title>
        <authorList>
            <person name="Chen F."/>
            <person name="Wang G."/>
        </authorList>
    </citation>
    <scope>NUCLEOTIDE SEQUENCE [LARGE SCALE GENOMIC DNA]</scope>
    <source>
        <strain evidence="3 4">CC-JY-1</strain>
    </source>
</reference>
<dbReference type="GO" id="GO:0005524">
    <property type="term" value="F:ATP binding"/>
    <property type="evidence" value="ECO:0007669"/>
    <property type="project" value="UniProtKB-UniRule"/>
</dbReference>